<feature type="signal peptide" evidence="2">
    <location>
        <begin position="1"/>
        <end position="34"/>
    </location>
</feature>
<proteinExistence type="predicted"/>
<dbReference type="RefSeq" id="WP_167924317.1">
    <property type="nucleotide sequence ID" value="NZ_JAATVY010000003.1"/>
</dbReference>
<comment type="caution">
    <text evidence="3">The sequence shown here is derived from an EMBL/GenBank/DDBJ whole genome shotgun (WGS) entry which is preliminary data.</text>
</comment>
<dbReference type="EMBL" id="JAATVY010000003">
    <property type="protein sequence ID" value="NJC69451.1"/>
    <property type="molecule type" value="Genomic_DNA"/>
</dbReference>
<dbReference type="Pfam" id="PF02585">
    <property type="entry name" value="PIG-L"/>
    <property type="match status" value="1"/>
</dbReference>
<sequence length="334" mass="37298">MHITMRKARRVCVWTIAVAVMASSTTVATTAAHAAVSPCEAMQVVAHEDDDLLFMNPDIYNQINAGKCSVTVFVTDGRGEPTIRNRQRGIQDAYRLMANVSDLNNQDEWTGRLLTFGGKQVEEYVLRDRPNVKLVFMNLADNAPASGDVSIRSLWESGTAVTTTGIPCQDESGSSSCQSLVQQRFTYNHDGLLQTLAAVMGYYGPTTIRLQDTVPADPNRGYIEDHQDHVATAKFAEAATRRYGDASGTRANLVYYRDYNIQNVPENLVSWARDVKRNAFLNQYMPLNPPAQAYVNSGWTERMYYRWARGTSWVGRNADGRIQVFAVRDGEVFT</sequence>
<dbReference type="SUPFAM" id="SSF102588">
    <property type="entry name" value="LmbE-like"/>
    <property type="match status" value="1"/>
</dbReference>
<keyword evidence="1" id="KW-0862">Zinc</keyword>
<dbReference type="InterPro" id="IPR024078">
    <property type="entry name" value="LmbE-like_dom_sf"/>
</dbReference>
<protein>
    <recommendedName>
        <fullName evidence="5">GlcNAc-PI de-N-acetylase</fullName>
    </recommendedName>
</protein>
<name>A0ABX0XTW7_9ACTN</name>
<evidence type="ECO:0000256" key="2">
    <source>
        <dbReference type="SAM" id="SignalP"/>
    </source>
</evidence>
<dbReference type="PANTHER" id="PTHR12993">
    <property type="entry name" value="N-ACETYLGLUCOSAMINYL-PHOSPHATIDYLINOSITOL DE-N-ACETYLASE-RELATED"/>
    <property type="match status" value="1"/>
</dbReference>
<feature type="chain" id="PRO_5046639303" description="GlcNAc-PI de-N-acetylase" evidence="2">
    <location>
        <begin position="35"/>
        <end position="334"/>
    </location>
</feature>
<dbReference type="Proteomes" id="UP000722989">
    <property type="component" value="Unassembled WGS sequence"/>
</dbReference>
<keyword evidence="4" id="KW-1185">Reference proteome</keyword>
<reference evidence="3 4" key="1">
    <citation type="submission" date="2020-03" db="EMBL/GenBank/DDBJ databases">
        <title>WGS of the type strain of Planosporangium spp.</title>
        <authorList>
            <person name="Thawai C."/>
        </authorList>
    </citation>
    <scope>NUCLEOTIDE SEQUENCE [LARGE SCALE GENOMIC DNA]</scope>
    <source>
        <strain evidence="3 4">TBRC 5610</strain>
    </source>
</reference>
<dbReference type="Gene3D" id="3.40.50.10320">
    <property type="entry name" value="LmbE-like"/>
    <property type="match status" value="1"/>
</dbReference>
<accession>A0ABX0XTW7</accession>
<evidence type="ECO:0000256" key="1">
    <source>
        <dbReference type="ARBA" id="ARBA00022833"/>
    </source>
</evidence>
<organism evidence="3 4">
    <name type="scientific">Planosporangium thailandense</name>
    <dbReference type="NCBI Taxonomy" id="765197"/>
    <lineage>
        <taxon>Bacteria</taxon>
        <taxon>Bacillati</taxon>
        <taxon>Actinomycetota</taxon>
        <taxon>Actinomycetes</taxon>
        <taxon>Micromonosporales</taxon>
        <taxon>Micromonosporaceae</taxon>
        <taxon>Planosporangium</taxon>
    </lineage>
</organism>
<evidence type="ECO:0000313" key="4">
    <source>
        <dbReference type="Proteomes" id="UP000722989"/>
    </source>
</evidence>
<evidence type="ECO:0008006" key="5">
    <source>
        <dbReference type="Google" id="ProtNLM"/>
    </source>
</evidence>
<gene>
    <name evidence="3" type="ORF">HC031_06915</name>
</gene>
<keyword evidence="2" id="KW-0732">Signal</keyword>
<dbReference type="PANTHER" id="PTHR12993:SF26">
    <property type="entry name" value="1D-MYO-INOSITOL 2-ACETAMIDO-2-DEOXY-ALPHA-D-GLUCOPYRANOSIDE DEACETYLASE"/>
    <property type="match status" value="1"/>
</dbReference>
<dbReference type="InterPro" id="IPR003737">
    <property type="entry name" value="GlcNAc_PI_deacetylase-related"/>
</dbReference>
<evidence type="ECO:0000313" key="3">
    <source>
        <dbReference type="EMBL" id="NJC69451.1"/>
    </source>
</evidence>